<dbReference type="PANTHER" id="PTHR24419">
    <property type="entry name" value="INTERLEUKIN-1 RECEPTOR-ASSOCIATED KINASE"/>
    <property type="match status" value="1"/>
</dbReference>
<dbReference type="GO" id="GO:0005634">
    <property type="term" value="C:nucleus"/>
    <property type="evidence" value="ECO:0007669"/>
    <property type="project" value="TreeGrafter"/>
</dbReference>
<sequence>MFKNTIQKFSKPMDRFKIHYSKTNQLSLKTLEESFKPTHEDARYEYNPFHISNLQNYNPVHAEFFELNEKNRDRIAFNHRFHIKDLTTVIDSQNKSETNKPIFIKYSPLLDPLRFMIGKYVLSDPKTRTLPSGENSNATIAKLASYHNSSYVDNFFCYLNSQMLYSHRVANCLDYYGSFLGVQQKYKMNIVDDLEYVSSSSFFKENLGKHFAVNHERHSNNYKNFGSRGHKLKLNISSNVLDIDAVALDEELLVESVGSNEELGELVYEQTKKTSTSSSGSSHSSNNSEVNYSSEEDDNDGEESWSTESDDDSFDSDEPADEDDEYVSAYINDFPIQMICLEKCDGTLDELFMKNQINEANGSAILMQIIMTLLLFQRAFRFTHNDLHTNNIMFVNTDEEFIFYKFENQVYKVPTYGKIFKIIDFGRAIYRFEGRIFCSDSFATGGDAATQYNCEPFLNENKPRLEPNYSFDLSRLGTSIYDFVIDDDDENILDDFQKTIKRWCSDDNGKNVLYKKNGEDRYPNFKLYKMISRTVHKHTPENQLKFKYFNQYRTKSTSKKIIDLDSIPVYA</sequence>
<evidence type="ECO:0000256" key="1">
    <source>
        <dbReference type="SAM" id="MobiDB-lite"/>
    </source>
</evidence>
<dbReference type="GO" id="GO:0035556">
    <property type="term" value="P:intracellular signal transduction"/>
    <property type="evidence" value="ECO:0007669"/>
    <property type="project" value="TreeGrafter"/>
</dbReference>
<dbReference type="SUPFAM" id="SSF56112">
    <property type="entry name" value="Protein kinase-like (PK-like)"/>
    <property type="match status" value="1"/>
</dbReference>
<dbReference type="AlphaFoldDB" id="A0A6C0B2E6"/>
<evidence type="ECO:0000313" key="2">
    <source>
        <dbReference type="EMBL" id="QHS86232.1"/>
    </source>
</evidence>
<dbReference type="InterPro" id="IPR011009">
    <property type="entry name" value="Kinase-like_dom_sf"/>
</dbReference>
<dbReference type="PANTHER" id="PTHR24419:SF18">
    <property type="entry name" value="SERINE_THREONINE-PROTEIN KINASE HASPIN"/>
    <property type="match status" value="1"/>
</dbReference>
<name>A0A6C0B2E6_9ZZZZ</name>
<proteinExistence type="predicted"/>
<protein>
    <recommendedName>
        <fullName evidence="3">Protein kinase domain-containing protein</fullName>
    </recommendedName>
</protein>
<accession>A0A6C0B2E6</accession>
<feature type="compositionally biased region" description="Acidic residues" evidence="1">
    <location>
        <begin position="294"/>
        <end position="322"/>
    </location>
</feature>
<organism evidence="2">
    <name type="scientific">viral metagenome</name>
    <dbReference type="NCBI Taxonomy" id="1070528"/>
    <lineage>
        <taxon>unclassified sequences</taxon>
        <taxon>metagenomes</taxon>
        <taxon>organismal metagenomes</taxon>
    </lineage>
</organism>
<dbReference type="GO" id="GO:0072354">
    <property type="term" value="F:histone H3T3 kinase activity"/>
    <property type="evidence" value="ECO:0007669"/>
    <property type="project" value="TreeGrafter"/>
</dbReference>
<evidence type="ECO:0008006" key="3">
    <source>
        <dbReference type="Google" id="ProtNLM"/>
    </source>
</evidence>
<feature type="compositionally biased region" description="Low complexity" evidence="1">
    <location>
        <begin position="275"/>
        <end position="293"/>
    </location>
</feature>
<dbReference type="Gene3D" id="1.10.510.10">
    <property type="entry name" value="Transferase(Phosphotransferase) domain 1"/>
    <property type="match status" value="1"/>
</dbReference>
<feature type="region of interest" description="Disordered" evidence="1">
    <location>
        <begin position="270"/>
        <end position="322"/>
    </location>
</feature>
<dbReference type="GO" id="GO:0005737">
    <property type="term" value="C:cytoplasm"/>
    <property type="evidence" value="ECO:0007669"/>
    <property type="project" value="TreeGrafter"/>
</dbReference>
<dbReference type="GO" id="GO:0000278">
    <property type="term" value="P:mitotic cell cycle"/>
    <property type="evidence" value="ECO:0007669"/>
    <property type="project" value="TreeGrafter"/>
</dbReference>
<dbReference type="EMBL" id="MN739052">
    <property type="protein sequence ID" value="QHS86232.1"/>
    <property type="molecule type" value="Genomic_DNA"/>
</dbReference>
<reference evidence="2" key="1">
    <citation type="journal article" date="2020" name="Nature">
        <title>Giant virus diversity and host interactions through global metagenomics.</title>
        <authorList>
            <person name="Schulz F."/>
            <person name="Roux S."/>
            <person name="Paez-Espino D."/>
            <person name="Jungbluth S."/>
            <person name="Walsh D.A."/>
            <person name="Denef V.J."/>
            <person name="McMahon K.D."/>
            <person name="Konstantinidis K.T."/>
            <person name="Eloe-Fadrosh E.A."/>
            <person name="Kyrpides N.C."/>
            <person name="Woyke T."/>
        </authorList>
    </citation>
    <scope>NUCLEOTIDE SEQUENCE</scope>
    <source>
        <strain evidence="2">GVMAG-M-3300009187-29</strain>
    </source>
</reference>